<protein>
    <submittedName>
        <fullName evidence="1">Uncharacterized protein</fullName>
    </submittedName>
</protein>
<evidence type="ECO:0000313" key="1">
    <source>
        <dbReference type="EMBL" id="MFC1852286.1"/>
    </source>
</evidence>
<dbReference type="EMBL" id="JBHPBY010000292">
    <property type="protein sequence ID" value="MFC1852286.1"/>
    <property type="molecule type" value="Genomic_DNA"/>
</dbReference>
<reference evidence="1 2" key="1">
    <citation type="submission" date="2024-09" db="EMBL/GenBank/DDBJ databases">
        <title>Laminarin stimulates single cell rates of sulfate reduction while oxygen inhibits transcriptomic activity in coastal marine sediment.</title>
        <authorList>
            <person name="Lindsay M."/>
            <person name="Orcutt B."/>
            <person name="Emerson D."/>
            <person name="Stepanauskas R."/>
            <person name="D'Angelo T."/>
        </authorList>
    </citation>
    <scope>NUCLEOTIDE SEQUENCE [LARGE SCALE GENOMIC DNA]</scope>
    <source>
        <strain evidence="1">SAG AM-311-K15</strain>
    </source>
</reference>
<gene>
    <name evidence="1" type="ORF">ACFL27_18980</name>
</gene>
<dbReference type="Proteomes" id="UP001594351">
    <property type="component" value="Unassembled WGS sequence"/>
</dbReference>
<sequence length="115" mass="13366">DPTLEIIETVLFLSKKGLDDDKIKPLLDKLHQLKETAPSIESKRLVIKYLFRAPAQLISPEQHSFDDLQSGITFKFLTFCLIEIFEVNIRITDPDTYIEEKLSTFQTDSCRPFEF</sequence>
<comment type="caution">
    <text evidence="1">The sequence shown here is derived from an EMBL/GenBank/DDBJ whole genome shotgun (WGS) entry which is preliminary data.</text>
</comment>
<feature type="non-terminal residue" evidence="1">
    <location>
        <position position="1"/>
    </location>
</feature>
<organism evidence="1 2">
    <name type="scientific">candidate division CSSED10-310 bacterium</name>
    <dbReference type="NCBI Taxonomy" id="2855610"/>
    <lineage>
        <taxon>Bacteria</taxon>
        <taxon>Bacteria division CSSED10-310</taxon>
    </lineage>
</organism>
<name>A0ABV6Z1T2_UNCC1</name>
<accession>A0ABV6Z1T2</accession>
<proteinExistence type="predicted"/>
<keyword evidence="2" id="KW-1185">Reference proteome</keyword>
<evidence type="ECO:0000313" key="2">
    <source>
        <dbReference type="Proteomes" id="UP001594351"/>
    </source>
</evidence>